<dbReference type="Proteomes" id="UP001148838">
    <property type="component" value="Unassembled WGS sequence"/>
</dbReference>
<keyword evidence="10" id="KW-1185">Reference proteome</keyword>
<organism evidence="9 10">
    <name type="scientific">Periplaneta americana</name>
    <name type="common">American cockroach</name>
    <name type="synonym">Blatta americana</name>
    <dbReference type="NCBI Taxonomy" id="6978"/>
    <lineage>
        <taxon>Eukaryota</taxon>
        <taxon>Metazoa</taxon>
        <taxon>Ecdysozoa</taxon>
        <taxon>Arthropoda</taxon>
        <taxon>Hexapoda</taxon>
        <taxon>Insecta</taxon>
        <taxon>Pterygota</taxon>
        <taxon>Neoptera</taxon>
        <taxon>Polyneoptera</taxon>
        <taxon>Dictyoptera</taxon>
        <taxon>Blattodea</taxon>
        <taxon>Blattoidea</taxon>
        <taxon>Blattidae</taxon>
        <taxon>Blattinae</taxon>
        <taxon>Periplaneta</taxon>
    </lineage>
</organism>
<evidence type="ECO:0000256" key="7">
    <source>
        <dbReference type="ARBA" id="ARBA00023242"/>
    </source>
</evidence>
<comment type="similarity">
    <text evidence="3">Belongs to the HARBI1 family.</text>
</comment>
<dbReference type="EMBL" id="JAJSOF020000021">
    <property type="protein sequence ID" value="KAJ4437228.1"/>
    <property type="molecule type" value="Genomic_DNA"/>
</dbReference>
<name>A0ABQ8STB7_PERAM</name>
<evidence type="ECO:0000313" key="10">
    <source>
        <dbReference type="Proteomes" id="UP001148838"/>
    </source>
</evidence>
<sequence length="291" mass="33693">MSNEMAAFINVRARKCYRKRITTREEDYHSLLRFREENAEWLAEHFLGESTETRGRALSSKRRIEIYLRFVNDPGFQADIGKDLGVHCSTVCKTIKTVAAKILDKAHLWIKFPMSFDELNAAKLQWNKVYNFSCAIGVIDCTHVPIAKPQLYGDEKARACNAKEEFTSTDAQWPGNPHGPEEREYNILLKKERVIIERCFGQLKRRFPCLNYLRVDLTKVPSVIISSAVLHNVAKYLKDPLHEEKYEGYEDDDLDVEDGQDGQDVDAAEMRRRGLHRREEIMNIIHAGYNV</sequence>
<comment type="cofactor">
    <cofactor evidence="1">
        <name>a divalent metal cation</name>
        <dbReference type="ChEBI" id="CHEBI:60240"/>
    </cofactor>
</comment>
<evidence type="ECO:0000259" key="8">
    <source>
        <dbReference type="Pfam" id="PF13359"/>
    </source>
</evidence>
<reference evidence="9 10" key="1">
    <citation type="journal article" date="2022" name="Allergy">
        <title>Genome assembly and annotation of Periplaneta americana reveal a comprehensive cockroach allergen profile.</title>
        <authorList>
            <person name="Wang L."/>
            <person name="Xiong Q."/>
            <person name="Saelim N."/>
            <person name="Wang L."/>
            <person name="Nong W."/>
            <person name="Wan A.T."/>
            <person name="Shi M."/>
            <person name="Liu X."/>
            <person name="Cao Q."/>
            <person name="Hui J.H.L."/>
            <person name="Sookrung N."/>
            <person name="Leung T.F."/>
            <person name="Tungtrongchitr A."/>
            <person name="Tsui S.K.W."/>
        </authorList>
    </citation>
    <scope>NUCLEOTIDE SEQUENCE [LARGE SCALE GENOMIC DNA]</scope>
    <source>
        <strain evidence="9">PWHHKU_190912</strain>
    </source>
</reference>
<dbReference type="Pfam" id="PF13359">
    <property type="entry name" value="DDE_Tnp_4"/>
    <property type="match status" value="1"/>
</dbReference>
<evidence type="ECO:0000256" key="4">
    <source>
        <dbReference type="ARBA" id="ARBA00022722"/>
    </source>
</evidence>
<evidence type="ECO:0000256" key="1">
    <source>
        <dbReference type="ARBA" id="ARBA00001968"/>
    </source>
</evidence>
<evidence type="ECO:0000256" key="2">
    <source>
        <dbReference type="ARBA" id="ARBA00004123"/>
    </source>
</evidence>
<dbReference type="InterPro" id="IPR027806">
    <property type="entry name" value="HARBI1_dom"/>
</dbReference>
<dbReference type="PANTHER" id="PTHR22930">
    <property type="match status" value="1"/>
</dbReference>
<dbReference type="InterPro" id="IPR045249">
    <property type="entry name" value="HARBI1-like"/>
</dbReference>
<accession>A0ABQ8STB7</accession>
<feature type="domain" description="DDE Tnp4" evidence="8">
    <location>
        <begin position="174"/>
        <end position="232"/>
    </location>
</feature>
<keyword evidence="4" id="KW-0540">Nuclease</keyword>
<comment type="subcellular location">
    <subcellularLocation>
        <location evidence="2">Nucleus</location>
    </subcellularLocation>
</comment>
<evidence type="ECO:0000256" key="5">
    <source>
        <dbReference type="ARBA" id="ARBA00022723"/>
    </source>
</evidence>
<protein>
    <recommendedName>
        <fullName evidence="8">DDE Tnp4 domain-containing protein</fullName>
    </recommendedName>
</protein>
<proteinExistence type="inferred from homology"/>
<evidence type="ECO:0000313" key="9">
    <source>
        <dbReference type="EMBL" id="KAJ4437228.1"/>
    </source>
</evidence>
<keyword evidence="7" id="KW-0539">Nucleus</keyword>
<comment type="caution">
    <text evidence="9">The sequence shown here is derived from an EMBL/GenBank/DDBJ whole genome shotgun (WGS) entry which is preliminary data.</text>
</comment>
<evidence type="ECO:0000256" key="3">
    <source>
        <dbReference type="ARBA" id="ARBA00006958"/>
    </source>
</evidence>
<keyword evidence="6" id="KW-0378">Hydrolase</keyword>
<evidence type="ECO:0000256" key="6">
    <source>
        <dbReference type="ARBA" id="ARBA00022801"/>
    </source>
</evidence>
<keyword evidence="5" id="KW-0479">Metal-binding</keyword>
<dbReference type="PANTHER" id="PTHR22930:SF250">
    <property type="entry name" value="NUCLEASE HARBI1-LIKE PROTEIN"/>
    <property type="match status" value="1"/>
</dbReference>
<gene>
    <name evidence="9" type="ORF">ANN_17363</name>
</gene>